<gene>
    <name evidence="7" type="ORF">HKO22_04875</name>
</gene>
<accession>A0A848RIP2</accession>
<dbReference type="Gene3D" id="3.40.640.10">
    <property type="entry name" value="Type I PLP-dependent aspartate aminotransferase-like (Major domain)"/>
    <property type="match status" value="1"/>
</dbReference>
<keyword evidence="5" id="KW-0663">Pyridoxal phosphate</keyword>
<dbReference type="InterPro" id="IPR015422">
    <property type="entry name" value="PyrdxlP-dep_Trfase_small"/>
</dbReference>
<dbReference type="InterPro" id="IPR050596">
    <property type="entry name" value="AspAT/PAT-like"/>
</dbReference>
<sequence>MTRIEEKFKKLGIDNAPGQESLQDSAILDLRGEKLEGEFVDFSHGDVDAHPPIPGSLDRFIKSYEDGGKQAYSEYRGHKYIRENVAKKITKFTGVEINPNKNIIITPGTQGALFLAMSSLIAADDKVAILEPDYFDNRKLAEFLEADIYPIQLDYLNAPSGSSGIDFDALEAAFKDGVRVFLFTNPGNPTGAVYSKKELEKIAALAKKYNVTLLADELYSRQIFDNRKYYHMINEDVDFDKLITIMGPSKTESMSGFRLGIAYGSEKIIDRMEKLQAIVSLRAPGYNQAMLELWFDEPKGWLEERIKVHQDIRDDLVKKFRKVEGVKIRPTEGGSYIFPKLPKLDINIGDFVKVLRVHANVIVTVGTEFGPQFDDCIRLNFSQDPKKASDAVDRIIEMIERYRAK</sequence>
<dbReference type="GO" id="GO:0030170">
    <property type="term" value="F:pyridoxal phosphate binding"/>
    <property type="evidence" value="ECO:0007669"/>
    <property type="project" value="InterPro"/>
</dbReference>
<dbReference type="InterPro" id="IPR015424">
    <property type="entry name" value="PyrdxlP-dep_Trfase"/>
</dbReference>
<proteinExistence type="inferred from homology"/>
<dbReference type="EMBL" id="JABDSR010000005">
    <property type="protein sequence ID" value="NMW85076.1"/>
    <property type="molecule type" value="Genomic_DNA"/>
</dbReference>
<dbReference type="PANTHER" id="PTHR46383">
    <property type="entry name" value="ASPARTATE AMINOTRANSFERASE"/>
    <property type="match status" value="1"/>
</dbReference>
<name>A0A848RIP2_9FIRM</name>
<feature type="domain" description="Aminotransferase class I/classII large" evidence="6">
    <location>
        <begin position="50"/>
        <end position="395"/>
    </location>
</feature>
<evidence type="ECO:0000256" key="5">
    <source>
        <dbReference type="ARBA" id="ARBA00022898"/>
    </source>
</evidence>
<dbReference type="Proteomes" id="UP000568273">
    <property type="component" value="Unassembled WGS sequence"/>
</dbReference>
<evidence type="ECO:0000256" key="2">
    <source>
        <dbReference type="ARBA" id="ARBA00007441"/>
    </source>
</evidence>
<dbReference type="Pfam" id="PF00155">
    <property type="entry name" value="Aminotran_1_2"/>
    <property type="match status" value="1"/>
</dbReference>
<dbReference type="AlphaFoldDB" id="A0A848RIP2"/>
<reference evidence="7" key="1">
    <citation type="submission" date="2020-04" db="EMBL/GenBank/DDBJ databases">
        <title>Peptoniphilus sp. nov. isolated from swine feces.</title>
        <authorList>
            <person name="Ryu S.W."/>
        </authorList>
    </citation>
    <scope>NUCLEOTIDE SEQUENCE [LARGE SCALE GENOMIC DNA]</scope>
    <source>
        <strain evidence="7">AGMB00490</strain>
    </source>
</reference>
<dbReference type="RefSeq" id="WP_169968941.1">
    <property type="nucleotide sequence ID" value="NZ_JABDSR010000005.1"/>
</dbReference>
<comment type="cofactor">
    <cofactor evidence="1">
        <name>pyridoxal 5'-phosphate</name>
        <dbReference type="ChEBI" id="CHEBI:597326"/>
    </cofactor>
</comment>
<dbReference type="NCBIfam" id="NF004854">
    <property type="entry name" value="PRK06207.1"/>
    <property type="match status" value="1"/>
</dbReference>
<evidence type="ECO:0000256" key="4">
    <source>
        <dbReference type="ARBA" id="ARBA00022679"/>
    </source>
</evidence>
<dbReference type="InterPro" id="IPR004839">
    <property type="entry name" value="Aminotransferase_I/II_large"/>
</dbReference>
<dbReference type="InterPro" id="IPR015421">
    <property type="entry name" value="PyrdxlP-dep_Trfase_major"/>
</dbReference>
<evidence type="ECO:0000256" key="1">
    <source>
        <dbReference type="ARBA" id="ARBA00001933"/>
    </source>
</evidence>
<dbReference type="Gene3D" id="3.90.1150.10">
    <property type="entry name" value="Aspartate Aminotransferase, domain 1"/>
    <property type="match status" value="1"/>
</dbReference>
<dbReference type="PANTHER" id="PTHR46383:SF1">
    <property type="entry name" value="ASPARTATE AMINOTRANSFERASE"/>
    <property type="match status" value="1"/>
</dbReference>
<keyword evidence="4" id="KW-0808">Transferase</keyword>
<protein>
    <submittedName>
        <fullName evidence="7">Pyridoxal phosphate-dependent aminotransferase</fullName>
    </submittedName>
</protein>
<keyword evidence="8" id="KW-1185">Reference proteome</keyword>
<evidence type="ECO:0000259" key="6">
    <source>
        <dbReference type="Pfam" id="PF00155"/>
    </source>
</evidence>
<dbReference type="GO" id="GO:0008483">
    <property type="term" value="F:transaminase activity"/>
    <property type="evidence" value="ECO:0007669"/>
    <property type="project" value="UniProtKB-KW"/>
</dbReference>
<comment type="similarity">
    <text evidence="2">Belongs to the class-I pyridoxal-phosphate-dependent aminotransferase family.</text>
</comment>
<dbReference type="GO" id="GO:0006520">
    <property type="term" value="P:amino acid metabolic process"/>
    <property type="evidence" value="ECO:0007669"/>
    <property type="project" value="InterPro"/>
</dbReference>
<evidence type="ECO:0000313" key="8">
    <source>
        <dbReference type="Proteomes" id="UP000568273"/>
    </source>
</evidence>
<organism evidence="7 8">
    <name type="scientific">Peptoniphilus faecalis</name>
    <dbReference type="NCBI Taxonomy" id="2731255"/>
    <lineage>
        <taxon>Bacteria</taxon>
        <taxon>Bacillati</taxon>
        <taxon>Bacillota</taxon>
        <taxon>Tissierellia</taxon>
        <taxon>Tissierellales</taxon>
        <taxon>Peptoniphilaceae</taxon>
        <taxon>Peptoniphilus</taxon>
    </lineage>
</organism>
<dbReference type="CDD" id="cd00609">
    <property type="entry name" value="AAT_like"/>
    <property type="match status" value="1"/>
</dbReference>
<evidence type="ECO:0000256" key="3">
    <source>
        <dbReference type="ARBA" id="ARBA00022576"/>
    </source>
</evidence>
<evidence type="ECO:0000313" key="7">
    <source>
        <dbReference type="EMBL" id="NMW85076.1"/>
    </source>
</evidence>
<dbReference type="SUPFAM" id="SSF53383">
    <property type="entry name" value="PLP-dependent transferases"/>
    <property type="match status" value="1"/>
</dbReference>
<keyword evidence="3 7" id="KW-0032">Aminotransferase</keyword>
<comment type="caution">
    <text evidence="7">The sequence shown here is derived from an EMBL/GenBank/DDBJ whole genome shotgun (WGS) entry which is preliminary data.</text>
</comment>